<evidence type="ECO:0000313" key="8">
    <source>
        <dbReference type="EMBL" id="NOL50741.1"/>
    </source>
</evidence>
<dbReference type="Proteomes" id="UP000537862">
    <property type="component" value="Unassembled WGS sequence"/>
</dbReference>
<name>A0A849P274_9BURK</name>
<feature type="transmembrane region" description="Helical" evidence="7">
    <location>
        <begin position="20"/>
        <end position="38"/>
    </location>
</feature>
<evidence type="ECO:0000256" key="7">
    <source>
        <dbReference type="SAM" id="Phobius"/>
    </source>
</evidence>
<feature type="transmembrane region" description="Helical" evidence="7">
    <location>
        <begin position="100"/>
        <end position="117"/>
    </location>
</feature>
<keyword evidence="6" id="KW-0813">Transport</keyword>
<dbReference type="InterPro" id="IPR037294">
    <property type="entry name" value="ABC_BtuC-like"/>
</dbReference>
<evidence type="ECO:0000256" key="2">
    <source>
        <dbReference type="ARBA" id="ARBA00008034"/>
    </source>
</evidence>
<keyword evidence="9" id="KW-1185">Reference proteome</keyword>
<comment type="subcellular location">
    <subcellularLocation>
        <location evidence="6">Cell membrane</location>
        <topology evidence="6">Multi-pass membrane protein</topology>
    </subcellularLocation>
    <subcellularLocation>
        <location evidence="1">Membrane</location>
        <topology evidence="1">Multi-pass membrane protein</topology>
    </subcellularLocation>
</comment>
<dbReference type="GO" id="GO:0043190">
    <property type="term" value="C:ATP-binding cassette (ABC) transporter complex"/>
    <property type="evidence" value="ECO:0007669"/>
    <property type="project" value="InterPro"/>
</dbReference>
<organism evidence="8 9">
    <name type="scientific">Pelistega suis</name>
    <dbReference type="NCBI Taxonomy" id="1631957"/>
    <lineage>
        <taxon>Bacteria</taxon>
        <taxon>Pseudomonadati</taxon>
        <taxon>Pseudomonadota</taxon>
        <taxon>Betaproteobacteria</taxon>
        <taxon>Burkholderiales</taxon>
        <taxon>Alcaligenaceae</taxon>
        <taxon>Pelistega</taxon>
    </lineage>
</organism>
<dbReference type="AlphaFoldDB" id="A0A849P274"/>
<comment type="caution">
    <text evidence="8">The sequence shown here is derived from an EMBL/GenBank/DDBJ whole genome shotgun (WGS) entry which is preliminary data.</text>
</comment>
<accession>A0A849P274</accession>
<feature type="transmembrane region" description="Helical" evidence="7">
    <location>
        <begin position="58"/>
        <end position="88"/>
    </location>
</feature>
<evidence type="ECO:0000256" key="4">
    <source>
        <dbReference type="ARBA" id="ARBA00022989"/>
    </source>
</evidence>
<evidence type="ECO:0000256" key="1">
    <source>
        <dbReference type="ARBA" id="ARBA00004141"/>
    </source>
</evidence>
<feature type="transmembrane region" description="Helical" evidence="7">
    <location>
        <begin position="223"/>
        <end position="244"/>
    </location>
</feature>
<dbReference type="SUPFAM" id="SSF81345">
    <property type="entry name" value="ABC transporter involved in vitamin B12 uptake, BtuC"/>
    <property type="match status" value="1"/>
</dbReference>
<proteinExistence type="inferred from homology"/>
<dbReference type="InterPro" id="IPR001626">
    <property type="entry name" value="ABC_TroCD"/>
</dbReference>
<dbReference type="GO" id="GO:0010043">
    <property type="term" value="P:response to zinc ion"/>
    <property type="evidence" value="ECO:0007669"/>
    <property type="project" value="TreeGrafter"/>
</dbReference>
<dbReference type="PANTHER" id="PTHR30477:SF13">
    <property type="entry name" value="IRON TRANSPORT SYSTEM MEMBRANE PROTEIN HI_0360-RELATED"/>
    <property type="match status" value="1"/>
</dbReference>
<evidence type="ECO:0000313" key="9">
    <source>
        <dbReference type="Proteomes" id="UP000537862"/>
    </source>
</evidence>
<evidence type="ECO:0000256" key="3">
    <source>
        <dbReference type="ARBA" id="ARBA00022692"/>
    </source>
</evidence>
<dbReference type="GO" id="GO:0055085">
    <property type="term" value="P:transmembrane transport"/>
    <property type="evidence" value="ECO:0007669"/>
    <property type="project" value="InterPro"/>
</dbReference>
<dbReference type="Gene3D" id="1.10.3470.10">
    <property type="entry name" value="ABC transporter involved in vitamin B12 uptake, BtuC"/>
    <property type="match status" value="1"/>
</dbReference>
<evidence type="ECO:0000256" key="5">
    <source>
        <dbReference type="ARBA" id="ARBA00023136"/>
    </source>
</evidence>
<feature type="transmembrane region" description="Helical" evidence="7">
    <location>
        <begin position="182"/>
        <end position="211"/>
    </location>
</feature>
<keyword evidence="3 6" id="KW-0812">Transmembrane</keyword>
<dbReference type="Pfam" id="PF00950">
    <property type="entry name" value="ABC-3"/>
    <property type="match status" value="1"/>
</dbReference>
<dbReference type="EMBL" id="JABGBN010000001">
    <property type="protein sequence ID" value="NOL50741.1"/>
    <property type="molecule type" value="Genomic_DNA"/>
</dbReference>
<feature type="transmembrane region" description="Helical" evidence="7">
    <location>
        <begin position="250"/>
        <end position="277"/>
    </location>
</feature>
<comment type="similarity">
    <text evidence="2 6">Belongs to the ABC-3 integral membrane protein family.</text>
</comment>
<gene>
    <name evidence="8" type="ORF">HKX39_00925</name>
</gene>
<evidence type="ECO:0000256" key="6">
    <source>
        <dbReference type="RuleBase" id="RU003943"/>
    </source>
</evidence>
<protein>
    <submittedName>
        <fullName evidence="8">Metal ABC transporter permease</fullName>
    </submittedName>
</protein>
<dbReference type="PANTHER" id="PTHR30477">
    <property type="entry name" value="ABC-TRANSPORTER METAL-BINDING PROTEIN"/>
    <property type="match status" value="1"/>
</dbReference>
<keyword evidence="5 7" id="KW-0472">Membrane</keyword>
<feature type="transmembrane region" description="Helical" evidence="7">
    <location>
        <begin position="138"/>
        <end position="162"/>
    </location>
</feature>
<dbReference type="RefSeq" id="WP_171679438.1">
    <property type="nucleotide sequence ID" value="NZ_JABGBN010000001.1"/>
</dbReference>
<sequence length="286" mass="30297">MYDIFIAPFVEFSFMARGLFGALFLALSASAVGVFLVLRRMSLVADSMSHAILPGVALGFLMAGMSMGAMLIGGFLTGILVAVLAGVIARLTSLKEESSFAALYLISLGLGVILVSIRGTNMDLVHVLFGSVLTLDNFNLLTIMVMSSLSVIVLAIIYRPLILDCLDPVFLKAEGGGGHLTHVVFLLLLVTNLLAGFQVLGTLMVVGMMLLPAIAAKFLGKTLIQQLVIAVVLGMVSAYLGMVISFQVDLPASACIILTAGVLYIFALCFGSQGGLFRQLITKRKE</sequence>
<keyword evidence="4 7" id="KW-1133">Transmembrane helix</keyword>
<reference evidence="8 9" key="1">
    <citation type="submission" date="2020-05" db="EMBL/GenBank/DDBJ databases">
        <authorList>
            <person name="Niu N."/>
        </authorList>
    </citation>
    <scope>NUCLEOTIDE SEQUENCE [LARGE SCALE GENOMIC DNA]</scope>
    <source>
        <strain evidence="8 9">3340-03</strain>
    </source>
</reference>